<evidence type="ECO:0000313" key="4">
    <source>
        <dbReference type="EMBL" id="CAF3678462.1"/>
    </source>
</evidence>
<evidence type="ECO:0000313" key="6">
    <source>
        <dbReference type="Proteomes" id="UP000663868"/>
    </source>
</evidence>
<dbReference type="EMBL" id="CAJOBB010001415">
    <property type="protein sequence ID" value="CAF3854067.1"/>
    <property type="molecule type" value="Genomic_DNA"/>
</dbReference>
<dbReference type="Proteomes" id="UP000663845">
    <property type="component" value="Unassembled WGS sequence"/>
</dbReference>
<comment type="caution">
    <text evidence="5">The sequence shown here is derived from an EMBL/GenBank/DDBJ whole genome shotgun (WGS) entry which is preliminary data.</text>
</comment>
<evidence type="ECO:0000313" key="2">
    <source>
        <dbReference type="EMBL" id="CAF0833941.1"/>
    </source>
</evidence>
<gene>
    <name evidence="3" type="ORF">IZO911_LOCUS43680</name>
    <name evidence="2" type="ORF">JYZ213_LOCUS6988</name>
    <name evidence="5" type="ORF">KXQ929_LOCUS20267</name>
    <name evidence="4" type="ORF">OXD698_LOCUS10743</name>
</gene>
<evidence type="ECO:0000256" key="1">
    <source>
        <dbReference type="SAM" id="MobiDB-lite"/>
    </source>
</evidence>
<accession>A0A819ENU4</accession>
<proteinExistence type="predicted"/>
<feature type="compositionally biased region" description="Low complexity" evidence="1">
    <location>
        <begin position="43"/>
        <end position="54"/>
    </location>
</feature>
<evidence type="ECO:0000313" key="3">
    <source>
        <dbReference type="EMBL" id="CAF1475116.1"/>
    </source>
</evidence>
<dbReference type="AlphaFoldDB" id="A0A819ENU4"/>
<evidence type="ECO:0000313" key="5">
    <source>
        <dbReference type="EMBL" id="CAF3854067.1"/>
    </source>
</evidence>
<reference evidence="5" key="1">
    <citation type="submission" date="2021-02" db="EMBL/GenBank/DDBJ databases">
        <authorList>
            <person name="Nowell W R."/>
        </authorList>
    </citation>
    <scope>NUCLEOTIDE SEQUENCE</scope>
</reference>
<feature type="region of interest" description="Disordered" evidence="1">
    <location>
        <begin position="42"/>
        <end position="61"/>
    </location>
</feature>
<protein>
    <submittedName>
        <fullName evidence="5">Uncharacterized protein</fullName>
    </submittedName>
</protein>
<name>A0A819ENU4_9BILA</name>
<dbReference type="EMBL" id="CAJOAZ010000582">
    <property type="protein sequence ID" value="CAF3678462.1"/>
    <property type="molecule type" value="Genomic_DNA"/>
</dbReference>
<dbReference type="Proteomes" id="UP000663868">
    <property type="component" value="Unassembled WGS sequence"/>
</dbReference>
<dbReference type="EMBL" id="CAJNOG010000045">
    <property type="protein sequence ID" value="CAF0833941.1"/>
    <property type="molecule type" value="Genomic_DNA"/>
</dbReference>
<sequence length="379" mass="42568">MGSVFRKLIGCINSIQPDPPPQPVSGGATEVKSCIPQLEIDSTRSSSQVTSSNTKYHSKEPHTDGWDEKYFIRGTSSNIMTDVKSQTHGCIDSCVSEDINNVLHMLHVVNIKADAILQDRIAKITAKEQRYMTRSIQQRENLMGKILIEGRSYANQYEERCRELIEEFIKNLEVEMSIHLDKLQQEIAADRETVFEGSNKTIGRITEKADRARNKFQGLLQKATAKKREEIMELINVMLKDTTRQSLGYEQLKTVQLQMYSTVGNKKDGQGCDNIDGREKFIEDIDNAKPHLKIKRTVYLGIVHGYEGSPDTAAGCGSCLIKTKINATHDNLAQLSRPSPKLKAIDITLGIPIPSYSVNATNFMNHSLLYHGSDLRNLK</sequence>
<dbReference type="Proteomes" id="UP000663860">
    <property type="component" value="Unassembled WGS sequence"/>
</dbReference>
<dbReference type="Proteomes" id="UP000663844">
    <property type="component" value="Unassembled WGS sequence"/>
</dbReference>
<dbReference type="EMBL" id="CAJNOE010002252">
    <property type="protein sequence ID" value="CAF1475116.1"/>
    <property type="molecule type" value="Genomic_DNA"/>
</dbReference>
<organism evidence="5 6">
    <name type="scientific">Adineta steineri</name>
    <dbReference type="NCBI Taxonomy" id="433720"/>
    <lineage>
        <taxon>Eukaryota</taxon>
        <taxon>Metazoa</taxon>
        <taxon>Spiralia</taxon>
        <taxon>Gnathifera</taxon>
        <taxon>Rotifera</taxon>
        <taxon>Eurotatoria</taxon>
        <taxon>Bdelloidea</taxon>
        <taxon>Adinetida</taxon>
        <taxon>Adinetidae</taxon>
        <taxon>Adineta</taxon>
    </lineage>
</organism>